<evidence type="ECO:0008006" key="4">
    <source>
        <dbReference type="Google" id="ProtNLM"/>
    </source>
</evidence>
<evidence type="ECO:0000256" key="1">
    <source>
        <dbReference type="SAM" id="MobiDB-lite"/>
    </source>
</evidence>
<accession>A0ABR1PU32</accession>
<organism evidence="2 3">
    <name type="scientific">Apiospora aurea</name>
    <dbReference type="NCBI Taxonomy" id="335848"/>
    <lineage>
        <taxon>Eukaryota</taxon>
        <taxon>Fungi</taxon>
        <taxon>Dikarya</taxon>
        <taxon>Ascomycota</taxon>
        <taxon>Pezizomycotina</taxon>
        <taxon>Sordariomycetes</taxon>
        <taxon>Xylariomycetidae</taxon>
        <taxon>Amphisphaeriales</taxon>
        <taxon>Apiosporaceae</taxon>
        <taxon>Apiospora</taxon>
    </lineage>
</organism>
<feature type="region of interest" description="Disordered" evidence="1">
    <location>
        <begin position="1"/>
        <end position="38"/>
    </location>
</feature>
<feature type="region of interest" description="Disordered" evidence="1">
    <location>
        <begin position="286"/>
        <end position="313"/>
    </location>
</feature>
<dbReference type="EMBL" id="JAQQWE010000010">
    <property type="protein sequence ID" value="KAK7937952.1"/>
    <property type="molecule type" value="Genomic_DNA"/>
</dbReference>
<protein>
    <recommendedName>
        <fullName evidence="4">F-box domain-containing protein</fullName>
    </recommendedName>
</protein>
<dbReference type="GeneID" id="92084104"/>
<dbReference type="RefSeq" id="XP_066693280.1">
    <property type="nucleotide sequence ID" value="XM_066851042.1"/>
</dbReference>
<evidence type="ECO:0000313" key="2">
    <source>
        <dbReference type="EMBL" id="KAK7937952.1"/>
    </source>
</evidence>
<name>A0ABR1PU32_9PEZI</name>
<proteinExistence type="predicted"/>
<gene>
    <name evidence="2" type="ORF">PG986_014820</name>
</gene>
<feature type="compositionally biased region" description="Low complexity" evidence="1">
    <location>
        <begin position="1"/>
        <end position="22"/>
    </location>
</feature>
<dbReference type="Proteomes" id="UP001391051">
    <property type="component" value="Unassembled WGS sequence"/>
</dbReference>
<reference evidence="2 3" key="1">
    <citation type="submission" date="2023-01" db="EMBL/GenBank/DDBJ databases">
        <title>Analysis of 21 Apiospora genomes using comparative genomics revels a genus with tremendous synthesis potential of carbohydrate active enzymes and secondary metabolites.</title>
        <authorList>
            <person name="Sorensen T."/>
        </authorList>
    </citation>
    <scope>NUCLEOTIDE SEQUENCE [LARGE SCALE GENOMIC DNA]</scope>
    <source>
        <strain evidence="2 3">CBS 24483</strain>
    </source>
</reference>
<sequence>MAQDAPSVSPTESTTAPSSASSNKAEIMPTTASSSGTSRLLSLPPEILLNVLENTDLVAPAEVMWNPVERYSLPFGAAVGTAWKPPTALFLVSRAFTTAARKVFLERNRIDVRPETSGFYKIVTEGMKSTMPQRYAASEFFEHTMDAGHLPLLRNLTCSLFDAVDREVGEEARKDWLDVLGRIKKHEEGGLSLRTLSVSGSCGSDEDGKLWKDASKEDAIDRIRRFVTDNIWCFVSPDGPPWGVTQQFWVELRCDSGVARYSIRKKDQDKANDAYWDKDWGVMLQSRPVPRGKPDDAAPPGSSSGSQTSGWVEEVWVKEIDHL</sequence>
<comment type="caution">
    <text evidence="2">The sequence shown here is derived from an EMBL/GenBank/DDBJ whole genome shotgun (WGS) entry which is preliminary data.</text>
</comment>
<evidence type="ECO:0000313" key="3">
    <source>
        <dbReference type="Proteomes" id="UP001391051"/>
    </source>
</evidence>
<keyword evidence="3" id="KW-1185">Reference proteome</keyword>